<feature type="transmembrane region" description="Helical" evidence="1">
    <location>
        <begin position="125"/>
        <end position="147"/>
    </location>
</feature>
<evidence type="ECO:0000313" key="5">
    <source>
        <dbReference type="EMBL" id="KAK0419428.1"/>
    </source>
</evidence>
<accession>A0AA39IA43</accession>
<dbReference type="PROSITE" id="PS00022">
    <property type="entry name" value="EGF_1"/>
    <property type="match status" value="1"/>
</dbReference>
<dbReference type="AlphaFoldDB" id="A0AA39IA43"/>
<evidence type="ECO:0000259" key="3">
    <source>
        <dbReference type="PROSITE" id="PS00022"/>
    </source>
</evidence>
<keyword evidence="6" id="KW-1185">Reference proteome</keyword>
<evidence type="ECO:0000259" key="4">
    <source>
        <dbReference type="PROSITE" id="PS01186"/>
    </source>
</evidence>
<protein>
    <recommendedName>
        <fullName evidence="3 4">EGF-like domain-containing protein</fullName>
    </recommendedName>
</protein>
<proteinExistence type="predicted"/>
<reference evidence="5" key="1">
    <citation type="submission" date="2023-06" db="EMBL/GenBank/DDBJ databases">
        <title>Genomic analysis of the entomopathogenic nematode Steinernema hermaphroditum.</title>
        <authorList>
            <person name="Schwarz E.M."/>
            <person name="Heppert J.K."/>
            <person name="Baniya A."/>
            <person name="Schwartz H.T."/>
            <person name="Tan C.-H."/>
            <person name="Antoshechkin I."/>
            <person name="Sternberg P.W."/>
            <person name="Goodrich-Blair H."/>
            <person name="Dillman A.R."/>
        </authorList>
    </citation>
    <scope>NUCLEOTIDE SEQUENCE</scope>
    <source>
        <strain evidence="5">PS9179</strain>
        <tissue evidence="5">Whole animal</tissue>
    </source>
</reference>
<sequence>MMTRAVFVAVALVALLALVSARATNRTVRCEYGQVLNGKCKCRDGYVGQYCELKMHCEGFSRTTEGHCVSCRTGWTSSYCELVDCGANGVRDHLNATTCHCTPPYSGYFCTEQTTKNVYLHYNKMMYSLGPVGVIIVLPLMIFIACCKRDSSKRQKRRIEEAIAHNRKTTILMSASSSSRASSGSEVDLLVK</sequence>
<dbReference type="InterPro" id="IPR000742">
    <property type="entry name" value="EGF"/>
</dbReference>
<feature type="signal peptide" evidence="2">
    <location>
        <begin position="1"/>
        <end position="21"/>
    </location>
</feature>
<keyword evidence="1" id="KW-0472">Membrane</keyword>
<name>A0AA39IA43_9BILA</name>
<gene>
    <name evidence="5" type="ORF">QR680_014139</name>
</gene>
<organism evidence="5 6">
    <name type="scientific">Steinernema hermaphroditum</name>
    <dbReference type="NCBI Taxonomy" id="289476"/>
    <lineage>
        <taxon>Eukaryota</taxon>
        <taxon>Metazoa</taxon>
        <taxon>Ecdysozoa</taxon>
        <taxon>Nematoda</taxon>
        <taxon>Chromadorea</taxon>
        <taxon>Rhabditida</taxon>
        <taxon>Tylenchina</taxon>
        <taxon>Panagrolaimomorpha</taxon>
        <taxon>Strongyloidoidea</taxon>
        <taxon>Steinernematidae</taxon>
        <taxon>Steinernema</taxon>
    </lineage>
</organism>
<keyword evidence="1" id="KW-0812">Transmembrane</keyword>
<evidence type="ECO:0000256" key="1">
    <source>
        <dbReference type="SAM" id="Phobius"/>
    </source>
</evidence>
<keyword evidence="2" id="KW-0732">Signal</keyword>
<keyword evidence="1" id="KW-1133">Transmembrane helix</keyword>
<comment type="caution">
    <text evidence="5">The sequence shown here is derived from an EMBL/GenBank/DDBJ whole genome shotgun (WGS) entry which is preliminary data.</text>
</comment>
<feature type="chain" id="PRO_5041446396" description="EGF-like domain-containing protein" evidence="2">
    <location>
        <begin position="22"/>
        <end position="192"/>
    </location>
</feature>
<dbReference type="Proteomes" id="UP001175271">
    <property type="component" value="Unassembled WGS sequence"/>
</dbReference>
<dbReference type="EMBL" id="JAUCMV010000002">
    <property type="protein sequence ID" value="KAK0419428.1"/>
    <property type="molecule type" value="Genomic_DNA"/>
</dbReference>
<evidence type="ECO:0000256" key="2">
    <source>
        <dbReference type="SAM" id="SignalP"/>
    </source>
</evidence>
<feature type="domain" description="EGF-like" evidence="3 4">
    <location>
        <begin position="99"/>
        <end position="110"/>
    </location>
</feature>
<dbReference type="PROSITE" id="PS01186">
    <property type="entry name" value="EGF_2"/>
    <property type="match status" value="1"/>
</dbReference>
<evidence type="ECO:0000313" key="6">
    <source>
        <dbReference type="Proteomes" id="UP001175271"/>
    </source>
</evidence>